<sequence>MSQDLAFTLAQSGLLTSDLQALIPQGFSPSTELSIRFGTKPLSLGNIFRASECKEVPLVSFAKEVDDTNASRLYTLLLIDPDAPTPDDPKFTYWRHWVVKGLRPVETGGPVTISDVLTAYLGPGPKDEEPDNLSLSKEDIGGEEFVQRRSFKAVEWVEQHGLQLVGVNWMRGVGDGWQE</sequence>
<dbReference type="GO" id="GO:0046578">
    <property type="term" value="P:regulation of Ras protein signal transduction"/>
    <property type="evidence" value="ECO:0007669"/>
    <property type="project" value="TreeGrafter"/>
</dbReference>
<dbReference type="GO" id="GO:0005543">
    <property type="term" value="F:phospholipid binding"/>
    <property type="evidence" value="ECO:0007669"/>
    <property type="project" value="TreeGrafter"/>
</dbReference>
<dbReference type="AlphaFoldDB" id="A0AAD4CR73"/>
<dbReference type="GO" id="GO:0030414">
    <property type="term" value="F:peptidase inhibitor activity"/>
    <property type="evidence" value="ECO:0007669"/>
    <property type="project" value="TreeGrafter"/>
</dbReference>
<dbReference type="InterPro" id="IPR036610">
    <property type="entry name" value="PEBP-like_sf"/>
</dbReference>
<gene>
    <name evidence="1" type="ORF">FE257_005031</name>
</gene>
<evidence type="ECO:0000313" key="1">
    <source>
        <dbReference type="EMBL" id="KAF9891096.1"/>
    </source>
</evidence>
<comment type="caution">
    <text evidence="1">The sequence shown here is derived from an EMBL/GenBank/DDBJ whole genome shotgun (WGS) entry which is preliminary data.</text>
</comment>
<dbReference type="SUPFAM" id="SSF49777">
    <property type="entry name" value="PEBP-like"/>
    <property type="match status" value="1"/>
</dbReference>
<protein>
    <recommendedName>
        <fullName evidence="3">Phosphatidylethanolamine-binding protein</fullName>
    </recommendedName>
</protein>
<dbReference type="PANTHER" id="PTHR11362:SF85">
    <property type="entry name" value="INHIBITOR (TFS1), PUTATIVE (AFU_ORTHOLOGUE AFUA_4G08120)-RELATED"/>
    <property type="match status" value="1"/>
</dbReference>
<keyword evidence="2" id="KW-1185">Reference proteome</keyword>
<dbReference type="InterPro" id="IPR008914">
    <property type="entry name" value="PEBP"/>
</dbReference>
<organism evidence="1 2">
    <name type="scientific">Aspergillus nanangensis</name>
    <dbReference type="NCBI Taxonomy" id="2582783"/>
    <lineage>
        <taxon>Eukaryota</taxon>
        <taxon>Fungi</taxon>
        <taxon>Dikarya</taxon>
        <taxon>Ascomycota</taxon>
        <taxon>Pezizomycotina</taxon>
        <taxon>Eurotiomycetes</taxon>
        <taxon>Eurotiomycetidae</taxon>
        <taxon>Eurotiales</taxon>
        <taxon>Aspergillaceae</taxon>
        <taxon>Aspergillus</taxon>
        <taxon>Aspergillus subgen. Circumdati</taxon>
    </lineage>
</organism>
<dbReference type="EMBL" id="VCAU01000021">
    <property type="protein sequence ID" value="KAF9891096.1"/>
    <property type="molecule type" value="Genomic_DNA"/>
</dbReference>
<evidence type="ECO:0000313" key="2">
    <source>
        <dbReference type="Proteomes" id="UP001194746"/>
    </source>
</evidence>
<dbReference type="Gene3D" id="3.90.280.10">
    <property type="entry name" value="PEBP-like"/>
    <property type="match status" value="1"/>
</dbReference>
<dbReference type="Proteomes" id="UP001194746">
    <property type="component" value="Unassembled WGS sequence"/>
</dbReference>
<proteinExistence type="predicted"/>
<dbReference type="PANTHER" id="PTHR11362">
    <property type="entry name" value="PHOSPHATIDYLETHANOLAMINE-BINDING PROTEIN"/>
    <property type="match status" value="1"/>
</dbReference>
<reference evidence="1" key="2">
    <citation type="submission" date="2020-02" db="EMBL/GenBank/DDBJ databases">
        <authorList>
            <person name="Gilchrist C.L.M."/>
            <person name="Chooi Y.-H."/>
        </authorList>
    </citation>
    <scope>NUCLEOTIDE SEQUENCE</scope>
    <source>
        <strain evidence="1">MST-FP2251</strain>
    </source>
</reference>
<evidence type="ECO:0008006" key="3">
    <source>
        <dbReference type="Google" id="ProtNLM"/>
    </source>
</evidence>
<name>A0AAD4CR73_ASPNN</name>
<dbReference type="InterPro" id="IPR035810">
    <property type="entry name" value="PEBP_euk"/>
</dbReference>
<dbReference type="GO" id="GO:0030162">
    <property type="term" value="P:regulation of proteolysis"/>
    <property type="evidence" value="ECO:0007669"/>
    <property type="project" value="TreeGrafter"/>
</dbReference>
<dbReference type="Pfam" id="PF01161">
    <property type="entry name" value="PBP"/>
    <property type="match status" value="1"/>
</dbReference>
<accession>A0AAD4CR73</accession>
<reference evidence="1" key="1">
    <citation type="journal article" date="2019" name="Beilstein J. Org. Chem.">
        <title>Nanangenines: drimane sesquiterpenoids as the dominant metabolite cohort of a novel Australian fungus, Aspergillus nanangensis.</title>
        <authorList>
            <person name="Lacey H.J."/>
            <person name="Gilchrist C.L.M."/>
            <person name="Crombie A."/>
            <person name="Kalaitzis J.A."/>
            <person name="Vuong D."/>
            <person name="Rutledge P.J."/>
            <person name="Turner P."/>
            <person name="Pitt J.I."/>
            <person name="Lacey E."/>
            <person name="Chooi Y.H."/>
            <person name="Piggott A.M."/>
        </authorList>
    </citation>
    <scope>NUCLEOTIDE SEQUENCE</scope>
    <source>
        <strain evidence="1">MST-FP2251</strain>
    </source>
</reference>
<dbReference type="CDD" id="cd00866">
    <property type="entry name" value="PEBP_euk"/>
    <property type="match status" value="1"/>
</dbReference>